<dbReference type="EMBL" id="JAAXCY010000016">
    <property type="protein sequence ID" value="MBC2410377.1"/>
    <property type="molecule type" value="Genomic_DNA"/>
</dbReference>
<dbReference type="Proteomes" id="UP000520513">
    <property type="component" value="Unassembled WGS sequence"/>
</dbReference>
<dbReference type="PROSITE" id="PS50977">
    <property type="entry name" value="HTH_TETR_2"/>
    <property type="match status" value="1"/>
</dbReference>
<dbReference type="InterPro" id="IPR009057">
    <property type="entry name" value="Homeodomain-like_sf"/>
</dbReference>
<dbReference type="Gene3D" id="1.10.357.10">
    <property type="entry name" value="Tetracycline Repressor, domain 2"/>
    <property type="match status" value="1"/>
</dbReference>
<dbReference type="SUPFAM" id="SSF48498">
    <property type="entry name" value="Tetracyclin repressor-like, C-terminal domain"/>
    <property type="match status" value="1"/>
</dbReference>
<dbReference type="GO" id="GO:0003677">
    <property type="term" value="F:DNA binding"/>
    <property type="evidence" value="ECO:0007669"/>
    <property type="project" value="UniProtKB-UniRule"/>
</dbReference>
<organism evidence="6 7">
    <name type="scientific">Pseudomonas cremoris</name>
    <dbReference type="NCBI Taxonomy" id="2724178"/>
    <lineage>
        <taxon>Bacteria</taxon>
        <taxon>Pseudomonadati</taxon>
        <taxon>Pseudomonadota</taxon>
        <taxon>Gammaproteobacteria</taxon>
        <taxon>Pseudomonadales</taxon>
        <taxon>Pseudomonadaceae</taxon>
        <taxon>Pseudomonas</taxon>
    </lineage>
</organism>
<dbReference type="Pfam" id="PF00440">
    <property type="entry name" value="TetR_N"/>
    <property type="match status" value="1"/>
</dbReference>
<feature type="domain" description="HTH tetR-type" evidence="5">
    <location>
        <begin position="9"/>
        <end position="69"/>
    </location>
</feature>
<dbReference type="RefSeq" id="WP_185712140.1">
    <property type="nucleotide sequence ID" value="NZ_JAAXCY010000016.1"/>
</dbReference>
<name>A0A7X1E293_9PSED</name>
<accession>A0A7X1E293</accession>
<dbReference type="PRINTS" id="PR00455">
    <property type="entry name" value="HTHTETR"/>
</dbReference>
<dbReference type="Gene3D" id="1.10.10.60">
    <property type="entry name" value="Homeodomain-like"/>
    <property type="match status" value="1"/>
</dbReference>
<keyword evidence="3" id="KW-0804">Transcription</keyword>
<dbReference type="PANTHER" id="PTHR47506:SF7">
    <property type="entry name" value="TRANSCRIPTIONAL REGULATORY PROTEIN"/>
    <property type="match status" value="1"/>
</dbReference>
<evidence type="ECO:0000313" key="6">
    <source>
        <dbReference type="EMBL" id="MBC2410377.1"/>
    </source>
</evidence>
<dbReference type="PANTHER" id="PTHR47506">
    <property type="entry name" value="TRANSCRIPTIONAL REGULATORY PROTEIN"/>
    <property type="match status" value="1"/>
</dbReference>
<keyword evidence="2 4" id="KW-0238">DNA-binding</keyword>
<gene>
    <name evidence="6" type="ORF">HF257_30590</name>
</gene>
<proteinExistence type="predicted"/>
<protein>
    <submittedName>
        <fullName evidence="6">TetR/AcrR family transcriptional regulator</fullName>
    </submittedName>
</protein>
<evidence type="ECO:0000256" key="1">
    <source>
        <dbReference type="ARBA" id="ARBA00023015"/>
    </source>
</evidence>
<evidence type="ECO:0000256" key="2">
    <source>
        <dbReference type="ARBA" id="ARBA00023125"/>
    </source>
</evidence>
<dbReference type="InterPro" id="IPR036271">
    <property type="entry name" value="Tet_transcr_reg_TetR-rel_C_sf"/>
</dbReference>
<evidence type="ECO:0000313" key="7">
    <source>
        <dbReference type="Proteomes" id="UP000520513"/>
    </source>
</evidence>
<feature type="DNA-binding region" description="H-T-H motif" evidence="4">
    <location>
        <begin position="32"/>
        <end position="51"/>
    </location>
</feature>
<evidence type="ECO:0000259" key="5">
    <source>
        <dbReference type="PROSITE" id="PS50977"/>
    </source>
</evidence>
<evidence type="ECO:0000256" key="4">
    <source>
        <dbReference type="PROSITE-ProRule" id="PRU00335"/>
    </source>
</evidence>
<keyword evidence="1" id="KW-0805">Transcription regulation</keyword>
<dbReference type="InterPro" id="IPR001647">
    <property type="entry name" value="HTH_TetR"/>
</dbReference>
<comment type="caution">
    <text evidence="6">The sequence shown here is derived from an EMBL/GenBank/DDBJ whole genome shotgun (WGS) entry which is preliminary data.</text>
</comment>
<dbReference type="AlphaFoldDB" id="A0A7X1E293"/>
<reference evidence="6 7" key="1">
    <citation type="submission" date="2020-04" db="EMBL/GenBank/DDBJ databases">
        <title>Pseudomonas crami sp. nov., a novel proteolytic bacterial species isolated from cream.</title>
        <authorList>
            <person name="Hofmann K."/>
            <person name="Woller A."/>
            <person name="Huptas C."/>
            <person name="Wenning M."/>
            <person name="Scherer S."/>
            <person name="Doll E.V."/>
        </authorList>
    </citation>
    <scope>NUCLEOTIDE SEQUENCE [LARGE SCALE GENOMIC DNA]</scope>
    <source>
        <strain evidence="6 7">WS 5106</strain>
    </source>
</reference>
<sequence>MRYSKTHKDETRLKLLNSSRAITKKGGFSVTSVDTLMSAVGMTGGAFYNHFPSKQALFQAVIEEEVQNSREMLAGDENSSDDHVIKWLRKYLSVSHALHPDDGCVLPTLGPEIARSGPEVRSEVEAAVTGIQKAWSARTSDGDAAWAVIAQCIGALALARMVESEETREEILQANLRVIEKHHLHTPDDQ</sequence>
<dbReference type="SUPFAM" id="SSF46689">
    <property type="entry name" value="Homeodomain-like"/>
    <property type="match status" value="1"/>
</dbReference>
<evidence type="ECO:0000256" key="3">
    <source>
        <dbReference type="ARBA" id="ARBA00023163"/>
    </source>
</evidence>